<dbReference type="Proteomes" id="UP000326759">
    <property type="component" value="Unassembled WGS sequence"/>
</dbReference>
<evidence type="ECO:0000313" key="2">
    <source>
        <dbReference type="Proteomes" id="UP000326759"/>
    </source>
</evidence>
<organism evidence="1 2">
    <name type="scientific">Armadillidium nasatum</name>
    <dbReference type="NCBI Taxonomy" id="96803"/>
    <lineage>
        <taxon>Eukaryota</taxon>
        <taxon>Metazoa</taxon>
        <taxon>Ecdysozoa</taxon>
        <taxon>Arthropoda</taxon>
        <taxon>Crustacea</taxon>
        <taxon>Multicrustacea</taxon>
        <taxon>Malacostraca</taxon>
        <taxon>Eumalacostraca</taxon>
        <taxon>Peracarida</taxon>
        <taxon>Isopoda</taxon>
        <taxon>Oniscidea</taxon>
        <taxon>Crinocheta</taxon>
        <taxon>Armadillidiidae</taxon>
        <taxon>Armadillidium</taxon>
    </lineage>
</organism>
<comment type="caution">
    <text evidence="1">The sequence shown here is derived from an EMBL/GenBank/DDBJ whole genome shotgun (WGS) entry which is preliminary data.</text>
</comment>
<keyword evidence="2" id="KW-1185">Reference proteome</keyword>
<reference evidence="1 2" key="1">
    <citation type="journal article" date="2019" name="PLoS Biol.">
        <title>Sex chromosomes control vertical transmission of feminizing Wolbachia symbionts in an isopod.</title>
        <authorList>
            <person name="Becking T."/>
            <person name="Chebbi M.A."/>
            <person name="Giraud I."/>
            <person name="Moumen B."/>
            <person name="Laverre T."/>
            <person name="Caubet Y."/>
            <person name="Peccoud J."/>
            <person name="Gilbert C."/>
            <person name="Cordaux R."/>
        </authorList>
    </citation>
    <scope>NUCLEOTIDE SEQUENCE [LARGE SCALE GENOMIC DNA]</scope>
    <source>
        <strain evidence="1">ANa2</strain>
        <tissue evidence="1">Whole body excluding digestive tract and cuticle</tissue>
    </source>
</reference>
<dbReference type="EMBL" id="SEYY01000455">
    <property type="protein sequence ID" value="KAB7507208.1"/>
    <property type="molecule type" value="Genomic_DNA"/>
</dbReference>
<gene>
    <name evidence="1" type="ORF">Anas_01920</name>
</gene>
<proteinExistence type="predicted"/>
<evidence type="ECO:0000313" key="1">
    <source>
        <dbReference type="EMBL" id="KAB7507208.1"/>
    </source>
</evidence>
<sequence>MLQNNDVDENILEVSVDSVFHHLEVQVLRPLKNIISKKGKFFFEGHLEAIFVNIKRSSEFNGSDVTSP</sequence>
<protein>
    <submittedName>
        <fullName evidence="1">Uncharacterized protein</fullName>
    </submittedName>
</protein>
<dbReference type="OrthoDB" id="10399459at2759"/>
<dbReference type="AlphaFoldDB" id="A0A5N5TM25"/>
<name>A0A5N5TM25_9CRUS</name>
<accession>A0A5N5TM25</accession>